<dbReference type="SMART" id="SM00387">
    <property type="entry name" value="HATPase_c"/>
    <property type="match status" value="1"/>
</dbReference>
<evidence type="ECO:0000259" key="8">
    <source>
        <dbReference type="PROSITE" id="PS50109"/>
    </source>
</evidence>
<dbReference type="SUPFAM" id="SSF55874">
    <property type="entry name" value="ATPase domain of HSP90 chaperone/DNA topoisomerase II/histidine kinase"/>
    <property type="match status" value="1"/>
</dbReference>
<keyword evidence="11" id="KW-1185">Reference proteome</keyword>
<protein>
    <recommendedName>
        <fullName evidence="2">histidine kinase</fullName>
        <ecNumber evidence="2">2.7.13.3</ecNumber>
    </recommendedName>
</protein>
<dbReference type="EC" id="2.7.13.3" evidence="2"/>
<dbReference type="InterPro" id="IPR015943">
    <property type="entry name" value="WD40/YVTN_repeat-like_dom_sf"/>
</dbReference>
<evidence type="ECO:0000313" key="10">
    <source>
        <dbReference type="EMBL" id="MDH5834686.1"/>
    </source>
</evidence>
<dbReference type="Gene3D" id="2.130.10.10">
    <property type="entry name" value="YVTN repeat-like/Quinoprotein amine dehydrogenase"/>
    <property type="match status" value="3"/>
</dbReference>
<feature type="domain" description="Response regulatory" evidence="9">
    <location>
        <begin position="1074"/>
        <end position="1188"/>
    </location>
</feature>
<dbReference type="EMBL" id="JARXRO010000018">
    <property type="protein sequence ID" value="MDH5834686.1"/>
    <property type="molecule type" value="Genomic_DNA"/>
</dbReference>
<keyword evidence="3 6" id="KW-0597">Phosphoprotein</keyword>
<dbReference type="InterPro" id="IPR004358">
    <property type="entry name" value="Sig_transdc_His_kin-like_C"/>
</dbReference>
<dbReference type="PROSITE" id="PS50109">
    <property type="entry name" value="HIS_KIN"/>
    <property type="match status" value="1"/>
</dbReference>
<evidence type="ECO:0000256" key="1">
    <source>
        <dbReference type="ARBA" id="ARBA00000085"/>
    </source>
</evidence>
<dbReference type="InterPro" id="IPR013783">
    <property type="entry name" value="Ig-like_fold"/>
</dbReference>
<dbReference type="SUPFAM" id="SSF47384">
    <property type="entry name" value="Homodimeric domain of signal transducing histidine kinase"/>
    <property type="match status" value="1"/>
</dbReference>
<evidence type="ECO:0000256" key="7">
    <source>
        <dbReference type="SAM" id="SignalP"/>
    </source>
</evidence>
<dbReference type="RefSeq" id="WP_280579107.1">
    <property type="nucleotide sequence ID" value="NZ_JARXRO010000018.1"/>
</dbReference>
<keyword evidence="4" id="KW-0808">Transferase</keyword>
<dbReference type="SUPFAM" id="SSF63829">
    <property type="entry name" value="Calcium-dependent phosphotriesterase"/>
    <property type="match status" value="2"/>
</dbReference>
<dbReference type="InterPro" id="IPR001789">
    <property type="entry name" value="Sig_transdc_resp-reg_receiver"/>
</dbReference>
<dbReference type="Gene3D" id="3.30.565.10">
    <property type="entry name" value="Histidine kinase-like ATPase, C-terminal domain"/>
    <property type="match status" value="1"/>
</dbReference>
<dbReference type="PROSITE" id="PS50110">
    <property type="entry name" value="RESPONSE_REGULATORY"/>
    <property type="match status" value="1"/>
</dbReference>
<dbReference type="InterPro" id="IPR036890">
    <property type="entry name" value="HATPase_C_sf"/>
</dbReference>
<dbReference type="Pfam" id="PF02518">
    <property type="entry name" value="HATPase_c"/>
    <property type="match status" value="1"/>
</dbReference>
<dbReference type="InterPro" id="IPR003661">
    <property type="entry name" value="HisK_dim/P_dom"/>
</dbReference>
<dbReference type="InterPro" id="IPR011006">
    <property type="entry name" value="CheY-like_superfamily"/>
</dbReference>
<dbReference type="CDD" id="cd17546">
    <property type="entry name" value="REC_hyHK_CKI1_RcsC-like"/>
    <property type="match status" value="1"/>
</dbReference>
<dbReference type="InterPro" id="IPR003594">
    <property type="entry name" value="HATPase_dom"/>
</dbReference>
<evidence type="ECO:0000256" key="5">
    <source>
        <dbReference type="ARBA" id="ARBA00022777"/>
    </source>
</evidence>
<evidence type="ECO:0000256" key="6">
    <source>
        <dbReference type="PROSITE-ProRule" id="PRU00169"/>
    </source>
</evidence>
<dbReference type="InterPro" id="IPR005467">
    <property type="entry name" value="His_kinase_dom"/>
</dbReference>
<dbReference type="SUPFAM" id="SSF52172">
    <property type="entry name" value="CheY-like"/>
    <property type="match status" value="1"/>
</dbReference>
<feature type="domain" description="Histidine kinase" evidence="8">
    <location>
        <begin position="834"/>
        <end position="1052"/>
    </location>
</feature>
<dbReference type="Pfam" id="PF07495">
    <property type="entry name" value="Y_Y_Y"/>
    <property type="match status" value="1"/>
</dbReference>
<dbReference type="CDD" id="cd16922">
    <property type="entry name" value="HATPase_EvgS-ArcB-TorS-like"/>
    <property type="match status" value="1"/>
</dbReference>
<dbReference type="Gene3D" id="1.10.287.130">
    <property type="match status" value="1"/>
</dbReference>
<comment type="caution">
    <text evidence="10">The sequence shown here is derived from an EMBL/GenBank/DDBJ whole genome shotgun (WGS) entry which is preliminary data.</text>
</comment>
<dbReference type="InterPro" id="IPR036097">
    <property type="entry name" value="HisK_dim/P_sf"/>
</dbReference>
<evidence type="ECO:0000256" key="4">
    <source>
        <dbReference type="ARBA" id="ARBA00022679"/>
    </source>
</evidence>
<dbReference type="Gene3D" id="2.60.40.10">
    <property type="entry name" value="Immunoglobulins"/>
    <property type="match status" value="1"/>
</dbReference>
<accession>A0ABT6JVH7</accession>
<keyword evidence="7" id="KW-0732">Signal</keyword>
<feature type="signal peptide" evidence="7">
    <location>
        <begin position="1"/>
        <end position="21"/>
    </location>
</feature>
<evidence type="ECO:0000256" key="2">
    <source>
        <dbReference type="ARBA" id="ARBA00012438"/>
    </source>
</evidence>
<dbReference type="Gene3D" id="3.40.50.2300">
    <property type="match status" value="1"/>
</dbReference>
<dbReference type="InterPro" id="IPR011123">
    <property type="entry name" value="Y_Y_Y"/>
</dbReference>
<comment type="catalytic activity">
    <reaction evidence="1">
        <text>ATP + protein L-histidine = ADP + protein N-phospho-L-histidine.</text>
        <dbReference type="EC" id="2.7.13.3"/>
    </reaction>
</comment>
<keyword evidence="5" id="KW-0418">Kinase</keyword>
<feature type="chain" id="PRO_5047531292" description="histidine kinase" evidence="7">
    <location>
        <begin position="22"/>
        <end position="1194"/>
    </location>
</feature>
<dbReference type="PANTHER" id="PTHR43047">
    <property type="entry name" value="TWO-COMPONENT HISTIDINE PROTEIN KINASE"/>
    <property type="match status" value="1"/>
</dbReference>
<dbReference type="CDD" id="cd00082">
    <property type="entry name" value="HisKA"/>
    <property type="match status" value="1"/>
</dbReference>
<dbReference type="SMART" id="SM00388">
    <property type="entry name" value="HisKA"/>
    <property type="match status" value="1"/>
</dbReference>
<dbReference type="Pfam" id="PF07494">
    <property type="entry name" value="Reg_prop"/>
    <property type="match status" value="4"/>
</dbReference>
<feature type="modified residue" description="4-aspartylphosphate" evidence="6">
    <location>
        <position position="1123"/>
    </location>
</feature>
<evidence type="ECO:0000256" key="3">
    <source>
        <dbReference type="ARBA" id="ARBA00022553"/>
    </source>
</evidence>
<dbReference type="PRINTS" id="PR00344">
    <property type="entry name" value="BCTRLSENSOR"/>
</dbReference>
<evidence type="ECO:0000313" key="11">
    <source>
        <dbReference type="Proteomes" id="UP001156873"/>
    </source>
</evidence>
<evidence type="ECO:0000259" key="9">
    <source>
        <dbReference type="PROSITE" id="PS50110"/>
    </source>
</evidence>
<gene>
    <name evidence="10" type="ORF">QFW81_12250</name>
</gene>
<name>A0ABT6JVH7_9GAMM</name>
<dbReference type="Proteomes" id="UP001156873">
    <property type="component" value="Unassembled WGS sequence"/>
</dbReference>
<sequence>MRAIVWTACAWCLLAAMAVYAQAPAAPADAASTLAAPQLPMPRQLSVYDGLPSNRINALAEDRQGYLWIATRDGLARYDGVGFRVWRVGDGLRDNHIWTVFVDAQDRVWVGTQNAGLSMLDAQRRGFTHFDRTSHPRIASNDVWSLAQTGDGAIWFGTSDGGLHRLDAAGTVTRFAPDAADPRSLPSPAVTWLRVDDDDRLWVGTYQGVARWSGDGFDRMLQEVRPSPAVNGLVFDDAGDLWIATSSAAYVHRAASGRIDPAPWRDPVQGQPALAMLVQDRQGAHWLDTRSGLAIERDGVVQDVPLYSNTSRGLVRPSWSAALEDREGGLWFASSETGLWHLPANWRNFTVLRRDLDDPASPGNAFVYSAAPAVDGGLWLVGTGGVLDWLDPQTARVEHRLSGVCGDLLPYVVREMRDRSVWMGCPAAVTRFVPATGEIRRWRHGDPVDPTTALAVTELAEEPDGAVWLGSTELLQLREPDGRVRRVVRAGGPEGFPINNALQQMSHGPDGALWLATSTGLLMWNAGERRFQPVPGGPDWQVFAFGFAPDDTVWVGGNGVLMSYRWTGVELVAERTVDARQGLPAVAPGALVPDELGVVWMTTPRGLVRYDPGRDRLRLYSVLDGLPSQQFSDFQFEPSARGYIGAGTADGLLLFHPRHVQVGMGARAPTLSIESVSVRRGEQRVELSTTDANVLRHDDRDLRVAARLLSFTDAHAHRYRFRLAGYDPDWVEVDAVGERLFPSLRHGHYVLDVQARTADEDWTPSLELRFDVQEPWWRTPWAKVGWVLGALLLLALLAAQYRARLRRRHDWLLAEQKRDLAEQASLAKTRFLATLGHEVRTPMTGVLGMSELLASTDLDARQRGHVESIRRAGEHLLRLVNDALDLAKIEADRLELDLQPFDLHALIRETVAFNAPLAQQRGLAFRGTIEDGVPRWVLGDAGRVRQILLNLLGNAVKFTERGSVTLTAQARRPSGVCLTVRDTGPGLNDEQKQRLFRRFEQAEGARTTTRYGGSGLGLAISQELAAAMGGRIDIDSTPGSGTSFLVELPLQATDAPAGAGADAPRGATPAGRLSLLLVEDDATIAQVITGLLEGQGHRVSRVAHGLAALSEIATQSFDAALLDLDLPGIDGLTLAQLMRDKGFAAPLIAVTARADGEAEAATEQAGFDAFLRKPVTGAMLAGVLASVVPSSSTG</sequence>
<dbReference type="SMART" id="SM00448">
    <property type="entry name" value="REC"/>
    <property type="match status" value="1"/>
</dbReference>
<reference evidence="10 11" key="1">
    <citation type="submission" date="2023-04" db="EMBL/GenBank/DDBJ databases">
        <title>Luteimonas sp. M1R5S59.</title>
        <authorList>
            <person name="Sun J.-Q."/>
        </authorList>
    </citation>
    <scope>NUCLEOTIDE SEQUENCE [LARGE SCALE GENOMIC DNA]</scope>
    <source>
        <strain evidence="10 11">M1R5S59</strain>
    </source>
</reference>
<dbReference type="PANTHER" id="PTHR43047:SF72">
    <property type="entry name" value="OSMOSENSING HISTIDINE PROTEIN KINASE SLN1"/>
    <property type="match status" value="1"/>
</dbReference>
<organism evidence="10 11">
    <name type="scientific">Luteimonas kalidii</name>
    <dbReference type="NCBI Taxonomy" id="3042025"/>
    <lineage>
        <taxon>Bacteria</taxon>
        <taxon>Pseudomonadati</taxon>
        <taxon>Pseudomonadota</taxon>
        <taxon>Gammaproteobacteria</taxon>
        <taxon>Lysobacterales</taxon>
        <taxon>Lysobacteraceae</taxon>
        <taxon>Luteimonas</taxon>
    </lineage>
</organism>
<dbReference type="InterPro" id="IPR011110">
    <property type="entry name" value="Reg_prop"/>
</dbReference>
<dbReference type="Pfam" id="PF00072">
    <property type="entry name" value="Response_reg"/>
    <property type="match status" value="1"/>
</dbReference>
<dbReference type="Pfam" id="PF00512">
    <property type="entry name" value="HisKA"/>
    <property type="match status" value="1"/>
</dbReference>
<proteinExistence type="predicted"/>